<reference evidence="1 2" key="1">
    <citation type="submission" date="2015-01" db="EMBL/GenBank/DDBJ databases">
        <title>Evolution of Trichinella species and genotypes.</title>
        <authorList>
            <person name="Korhonen P.K."/>
            <person name="Edoardo P."/>
            <person name="Giuseppe L.R."/>
            <person name="Gasser R.B."/>
        </authorList>
    </citation>
    <scope>NUCLEOTIDE SEQUENCE [LARGE SCALE GENOMIC DNA]</scope>
    <source>
        <strain evidence="1">ISS120</strain>
    </source>
</reference>
<evidence type="ECO:0000313" key="2">
    <source>
        <dbReference type="Proteomes" id="UP000054653"/>
    </source>
</evidence>
<dbReference type="AlphaFoldDB" id="A0A0V0ZPH3"/>
<evidence type="ECO:0000313" key="1">
    <source>
        <dbReference type="EMBL" id="KRY14503.1"/>
    </source>
</evidence>
<name>A0A0V0ZPH3_TRIBR</name>
<protein>
    <submittedName>
        <fullName evidence="1">Uncharacterized protein</fullName>
    </submittedName>
</protein>
<sequence length="38" mass="4361">MDTLIQQVLSGNVTVGDLRRRTLKQFLEALMYITPEPI</sequence>
<organism evidence="1 2">
    <name type="scientific">Trichinella britovi</name>
    <name type="common">Parasitic roundworm</name>
    <dbReference type="NCBI Taxonomy" id="45882"/>
    <lineage>
        <taxon>Eukaryota</taxon>
        <taxon>Metazoa</taxon>
        <taxon>Ecdysozoa</taxon>
        <taxon>Nematoda</taxon>
        <taxon>Enoplea</taxon>
        <taxon>Dorylaimia</taxon>
        <taxon>Trichinellida</taxon>
        <taxon>Trichinellidae</taxon>
        <taxon>Trichinella</taxon>
    </lineage>
</organism>
<dbReference type="Proteomes" id="UP000054653">
    <property type="component" value="Unassembled WGS sequence"/>
</dbReference>
<keyword evidence="2" id="KW-1185">Reference proteome</keyword>
<gene>
    <name evidence="1" type="ORF">T03_3107</name>
</gene>
<proteinExistence type="predicted"/>
<comment type="caution">
    <text evidence="1">The sequence shown here is derived from an EMBL/GenBank/DDBJ whole genome shotgun (WGS) entry which is preliminary data.</text>
</comment>
<dbReference type="EMBL" id="JYDI01003646">
    <property type="protein sequence ID" value="KRY14503.1"/>
    <property type="molecule type" value="Genomic_DNA"/>
</dbReference>
<accession>A0A0V0ZPH3</accession>